<dbReference type="OMA" id="MTTQIER"/>
<evidence type="ECO:0000256" key="1">
    <source>
        <dbReference type="ARBA" id="ARBA00006484"/>
    </source>
</evidence>
<keyword evidence="5" id="KW-1185">Reference proteome</keyword>
<dbReference type="Pfam" id="PF00106">
    <property type="entry name" value="adh_short"/>
    <property type="match status" value="1"/>
</dbReference>
<dbReference type="InterPro" id="IPR036291">
    <property type="entry name" value="NAD(P)-bd_dom_sf"/>
</dbReference>
<name>A0A1Y1HY23_KLENI</name>
<reference evidence="4 5" key="1">
    <citation type="journal article" date="2014" name="Nat. Commun.">
        <title>Klebsormidium flaccidum genome reveals primary factors for plant terrestrial adaptation.</title>
        <authorList>
            <person name="Hori K."/>
            <person name="Maruyama F."/>
            <person name="Fujisawa T."/>
            <person name="Togashi T."/>
            <person name="Yamamoto N."/>
            <person name="Seo M."/>
            <person name="Sato S."/>
            <person name="Yamada T."/>
            <person name="Mori H."/>
            <person name="Tajima N."/>
            <person name="Moriyama T."/>
            <person name="Ikeuchi M."/>
            <person name="Watanabe M."/>
            <person name="Wada H."/>
            <person name="Kobayashi K."/>
            <person name="Saito M."/>
            <person name="Masuda T."/>
            <person name="Sasaki-Sekimoto Y."/>
            <person name="Mashiguchi K."/>
            <person name="Awai K."/>
            <person name="Shimojima M."/>
            <person name="Masuda S."/>
            <person name="Iwai M."/>
            <person name="Nobusawa T."/>
            <person name="Narise T."/>
            <person name="Kondo S."/>
            <person name="Saito H."/>
            <person name="Sato R."/>
            <person name="Murakawa M."/>
            <person name="Ihara Y."/>
            <person name="Oshima-Yamada Y."/>
            <person name="Ohtaka K."/>
            <person name="Satoh M."/>
            <person name="Sonobe K."/>
            <person name="Ishii M."/>
            <person name="Ohtani R."/>
            <person name="Kanamori-Sato M."/>
            <person name="Honoki R."/>
            <person name="Miyazaki D."/>
            <person name="Mochizuki H."/>
            <person name="Umetsu J."/>
            <person name="Higashi K."/>
            <person name="Shibata D."/>
            <person name="Kamiya Y."/>
            <person name="Sato N."/>
            <person name="Nakamura Y."/>
            <person name="Tabata S."/>
            <person name="Ida S."/>
            <person name="Kurokawa K."/>
            <person name="Ohta H."/>
        </authorList>
    </citation>
    <scope>NUCLEOTIDE SEQUENCE [LARGE SCALE GENOMIC DNA]</scope>
    <source>
        <strain evidence="4 5">NIES-2285</strain>
    </source>
</reference>
<dbReference type="SUPFAM" id="SSF51735">
    <property type="entry name" value="NAD(P)-binding Rossmann-fold domains"/>
    <property type="match status" value="1"/>
</dbReference>
<gene>
    <name evidence="4" type="ORF">KFL_001180310</name>
</gene>
<organism evidence="4 5">
    <name type="scientific">Klebsormidium nitens</name>
    <name type="common">Green alga</name>
    <name type="synonym">Ulothrix nitens</name>
    <dbReference type="NCBI Taxonomy" id="105231"/>
    <lineage>
        <taxon>Eukaryota</taxon>
        <taxon>Viridiplantae</taxon>
        <taxon>Streptophyta</taxon>
        <taxon>Klebsormidiophyceae</taxon>
        <taxon>Klebsormidiales</taxon>
        <taxon>Klebsormidiaceae</taxon>
        <taxon>Klebsormidium</taxon>
    </lineage>
</organism>
<dbReference type="EMBL" id="DF237067">
    <property type="protein sequence ID" value="GAQ82652.1"/>
    <property type="molecule type" value="Genomic_DNA"/>
</dbReference>
<dbReference type="Proteomes" id="UP000054558">
    <property type="component" value="Unassembled WGS sequence"/>
</dbReference>
<dbReference type="PRINTS" id="PR00081">
    <property type="entry name" value="GDHRDH"/>
</dbReference>
<sequence length="345" mass="37084">MSSKYAAAHVNPNGPGDARPTAMDIINDEGLVGKLTDKVIFITGGSAGIGVETARALHATGAHLYLTARDMAKGEKVVQDILAQDTSGSKGKIELLKLELDSLQSVRDCAADFLSKSKQLNVLINNAGVMATPEGQTKDGFETQFGTNHLGHFLLFLLLKPTLLASSTPTFNSRVVSLSSSGHRRSPILFDDLDLKKVGYQPFIAYGQSKTANIYLATEIERRYGSQGLHATAVHPGGIMTELGRHMDPAMFKSMLTPEVQLKMKNPEQGAATTVWAAVGKEWEGKGGKYLEDCSESQPMPENTWGALVPGYAKHVYDEEAAKKLWGLSLELVGVVDDDVAPSIA</sequence>
<dbReference type="Gene3D" id="3.40.50.720">
    <property type="entry name" value="NAD(P)-binding Rossmann-like Domain"/>
    <property type="match status" value="1"/>
</dbReference>
<dbReference type="PANTHER" id="PTHR24320:SF272">
    <property type="entry name" value="NAD(P)-BINDING ROSSMANN-FOLD SUPERFAMILY PROTEIN"/>
    <property type="match status" value="1"/>
</dbReference>
<proteinExistence type="inferred from homology"/>
<evidence type="ECO:0000256" key="2">
    <source>
        <dbReference type="ARBA" id="ARBA00023002"/>
    </source>
</evidence>
<evidence type="ECO:0000313" key="4">
    <source>
        <dbReference type="EMBL" id="GAQ82652.1"/>
    </source>
</evidence>
<evidence type="ECO:0000313" key="5">
    <source>
        <dbReference type="Proteomes" id="UP000054558"/>
    </source>
</evidence>
<dbReference type="PANTHER" id="PTHR24320">
    <property type="entry name" value="RETINOL DEHYDROGENASE"/>
    <property type="match status" value="1"/>
</dbReference>
<dbReference type="OrthoDB" id="191139at2759"/>
<dbReference type="InterPro" id="IPR002347">
    <property type="entry name" value="SDR_fam"/>
</dbReference>
<dbReference type="AlphaFoldDB" id="A0A1Y1HY23"/>
<feature type="region of interest" description="Disordered" evidence="3">
    <location>
        <begin position="1"/>
        <end position="20"/>
    </location>
</feature>
<keyword evidence="2" id="KW-0560">Oxidoreductase</keyword>
<comment type="similarity">
    <text evidence="1">Belongs to the short-chain dehydrogenases/reductases (SDR) family.</text>
</comment>
<protein>
    <submittedName>
        <fullName evidence="4">NAD(P)-binding Rossmann-fold superfamily protein</fullName>
    </submittedName>
</protein>
<accession>A0A1Y1HY23</accession>
<dbReference type="STRING" id="105231.A0A1Y1HY23"/>
<dbReference type="GO" id="GO:0016491">
    <property type="term" value="F:oxidoreductase activity"/>
    <property type="evidence" value="ECO:0007669"/>
    <property type="project" value="UniProtKB-KW"/>
</dbReference>
<evidence type="ECO:0000256" key="3">
    <source>
        <dbReference type="SAM" id="MobiDB-lite"/>
    </source>
</evidence>